<name>A0A3B0XSE9_9ZZZZ</name>
<organism evidence="1">
    <name type="scientific">hydrothermal vent metagenome</name>
    <dbReference type="NCBI Taxonomy" id="652676"/>
    <lineage>
        <taxon>unclassified sequences</taxon>
        <taxon>metagenomes</taxon>
        <taxon>ecological metagenomes</taxon>
    </lineage>
</organism>
<evidence type="ECO:0000313" key="1">
    <source>
        <dbReference type="EMBL" id="VAW67620.1"/>
    </source>
</evidence>
<proteinExistence type="predicted"/>
<accession>A0A3B0XSE9</accession>
<dbReference type="EMBL" id="UOFH01000399">
    <property type="protein sequence ID" value="VAW67620.1"/>
    <property type="molecule type" value="Genomic_DNA"/>
</dbReference>
<sequence>MKKQFIKILNGLVLAVLHNTVIAASVDEPTSADKQVYKDDEVYLRFVQLTPRQIGSFYEGREFKKEAIDKLMKSCYVTVIVNNRSDDFLWVDISKWEFSLNGKKIVQQDRNYWNKQWDEINLKQAHRSTFNWTLMPAVRNLYPNEDVGGRIPIPMQTEPFTVVLNFQTGENKQGKVKSVKMENVICKQDDEK</sequence>
<reference evidence="1" key="1">
    <citation type="submission" date="2018-06" db="EMBL/GenBank/DDBJ databases">
        <authorList>
            <person name="Zhirakovskaya E."/>
        </authorList>
    </citation>
    <scope>NUCLEOTIDE SEQUENCE</scope>
</reference>
<gene>
    <name evidence="1" type="ORF">MNBD_GAMMA08-3032</name>
</gene>
<dbReference type="AlphaFoldDB" id="A0A3B0XSE9"/>
<protein>
    <submittedName>
        <fullName evidence="1">Uncharacterized protein</fullName>
    </submittedName>
</protein>